<accession>A0A098BHV7</accession>
<evidence type="ECO:0000256" key="2">
    <source>
        <dbReference type="SAM" id="Phobius"/>
    </source>
</evidence>
<feature type="region of interest" description="Disordered" evidence="1">
    <location>
        <begin position="35"/>
        <end position="57"/>
    </location>
</feature>
<keyword evidence="2" id="KW-1133">Transmembrane helix</keyword>
<reference evidence="3 4" key="1">
    <citation type="journal article" date="2014" name="Genome Announc.">
        <title>Draft Genome Sequence of Propane- and Butane-Oxidizing Actinobacterium Rhodococcus ruber IEGM 231.</title>
        <authorList>
            <person name="Ivshina I.B."/>
            <person name="Kuyukina M.S."/>
            <person name="Krivoruchko A.V."/>
            <person name="Barbe V."/>
            <person name="Fischer C."/>
        </authorList>
    </citation>
    <scope>NUCLEOTIDE SEQUENCE [LARGE SCALE GENOMIC DNA]</scope>
</reference>
<name>A0A098BHV7_9NOCA</name>
<evidence type="ECO:0000256" key="1">
    <source>
        <dbReference type="SAM" id="MobiDB-lite"/>
    </source>
</evidence>
<evidence type="ECO:0008006" key="5">
    <source>
        <dbReference type="Google" id="ProtNLM"/>
    </source>
</evidence>
<feature type="compositionally biased region" description="Polar residues" evidence="1">
    <location>
        <begin position="477"/>
        <end position="486"/>
    </location>
</feature>
<feature type="region of interest" description="Disordered" evidence="1">
    <location>
        <begin position="465"/>
        <end position="505"/>
    </location>
</feature>
<feature type="compositionally biased region" description="Pro residues" evidence="1">
    <location>
        <begin position="44"/>
        <end position="55"/>
    </location>
</feature>
<dbReference type="eggNOG" id="ENOG502ZB54">
    <property type="taxonomic scope" value="Bacteria"/>
</dbReference>
<feature type="transmembrane region" description="Helical" evidence="2">
    <location>
        <begin position="357"/>
        <end position="381"/>
    </location>
</feature>
<evidence type="ECO:0000313" key="4">
    <source>
        <dbReference type="Proteomes" id="UP000042997"/>
    </source>
</evidence>
<feature type="region of interest" description="Disordered" evidence="1">
    <location>
        <begin position="1"/>
        <end position="22"/>
    </location>
</feature>
<dbReference type="OrthoDB" id="4350291at2"/>
<protein>
    <recommendedName>
        <fullName evidence="5">Integral membrane protein</fullName>
    </recommendedName>
</protein>
<feature type="transmembrane region" description="Helical" evidence="2">
    <location>
        <begin position="413"/>
        <end position="430"/>
    </location>
</feature>
<keyword evidence="2" id="KW-0472">Membrane</keyword>
<evidence type="ECO:0000313" key="3">
    <source>
        <dbReference type="EMBL" id="CDZ88309.1"/>
    </source>
</evidence>
<sequence length="505" mass="52673">MTMDSEPTRSGTGTAPLDTAERAELERLRAEVAALRARTEAAPEAPPPSPPPVSRPPRHALRWTAVAILTVLVALLAITSVTARFVRSEILDTDRYVTTVAPLGSDPAVQTEIAGTVTDEIFARVDVEGLTSDALTALTDAVPATADAPRVDRAVEGLAPVIAGQARNFVYETVLSLVQTDQFEDLWIQANRAAHTGLVAVVTGEGGPSSVTVDESGTVSISLGTIIDNVKARLLDRGFSFAEKIPDIDKQFVLFQSPELIKAQRAVSALNTASDVLPWLTIAAAVAAVAVAPPGRRRRALAFVGTALLVGMLILAIALIVARSLYLGDIPPDVLSPDAASAIADTVLVPLRTALRAVAVLGLVIAVGAYLTGGSASAAAVRRGFGRGMDAVQRSRKPRPPNQVEAGAYRARTALRLAIIGVAALMLMFWRYPTGLVVVWIVLGALLALLALEVLIRPARAWEEPAGDVTSAPPTGASPTGASPTGEQPAGEQPTEKLPGSKTGS</sequence>
<feature type="transmembrane region" description="Helical" evidence="2">
    <location>
        <begin position="436"/>
        <end position="456"/>
    </location>
</feature>
<proteinExistence type="predicted"/>
<keyword evidence="2" id="KW-0812">Transmembrane</keyword>
<organism evidence="3 4">
    <name type="scientific">Rhodococcus ruber</name>
    <dbReference type="NCBI Taxonomy" id="1830"/>
    <lineage>
        <taxon>Bacteria</taxon>
        <taxon>Bacillati</taxon>
        <taxon>Actinomycetota</taxon>
        <taxon>Actinomycetes</taxon>
        <taxon>Mycobacteriales</taxon>
        <taxon>Nocardiaceae</taxon>
        <taxon>Rhodococcus</taxon>
    </lineage>
</organism>
<dbReference type="EMBL" id="CCSD01000050">
    <property type="protein sequence ID" value="CDZ88309.1"/>
    <property type="molecule type" value="Genomic_DNA"/>
</dbReference>
<gene>
    <name evidence="3" type="ORF">RHRU231_40059</name>
</gene>
<feature type="transmembrane region" description="Helical" evidence="2">
    <location>
        <begin position="63"/>
        <end position="86"/>
    </location>
</feature>
<dbReference type="RefSeq" id="WP_010596011.1">
    <property type="nucleotide sequence ID" value="NZ_CP024315.1"/>
</dbReference>
<dbReference type="AlphaFoldDB" id="A0A098BHV7"/>
<feature type="transmembrane region" description="Helical" evidence="2">
    <location>
        <begin position="300"/>
        <end position="322"/>
    </location>
</feature>
<dbReference type="Proteomes" id="UP000042997">
    <property type="component" value="Unassembled WGS sequence"/>
</dbReference>
<dbReference type="KEGG" id="rrz:CS378_17405"/>